<feature type="domain" description="CBM-cenC" evidence="3">
    <location>
        <begin position="329"/>
        <end position="448"/>
    </location>
</feature>
<dbReference type="Gene3D" id="3.40.50.410">
    <property type="entry name" value="von Willebrand factor, type A domain"/>
    <property type="match status" value="1"/>
</dbReference>
<feature type="compositionally biased region" description="Pro residues" evidence="2">
    <location>
        <begin position="305"/>
        <end position="324"/>
    </location>
</feature>
<feature type="compositionally biased region" description="Basic and acidic residues" evidence="2">
    <location>
        <begin position="227"/>
        <end position="241"/>
    </location>
</feature>
<evidence type="ECO:0000256" key="1">
    <source>
        <dbReference type="ARBA" id="ARBA00022801"/>
    </source>
</evidence>
<dbReference type="InterPro" id="IPR003305">
    <property type="entry name" value="CenC_carb-bd"/>
</dbReference>
<gene>
    <name evidence="4" type="ORF">EcWSU1_00861</name>
</gene>
<accession>G8LP41</accession>
<dbReference type="AlphaFoldDB" id="G8LP41"/>
<feature type="region of interest" description="Disordered" evidence="2">
    <location>
        <begin position="227"/>
        <end position="253"/>
    </location>
</feature>
<dbReference type="InterPro" id="IPR008979">
    <property type="entry name" value="Galactose-bd-like_sf"/>
</dbReference>
<organism evidence="4 5">
    <name type="scientific">Enterobacter ludwigii</name>
    <dbReference type="NCBI Taxonomy" id="299767"/>
    <lineage>
        <taxon>Bacteria</taxon>
        <taxon>Pseudomonadati</taxon>
        <taxon>Pseudomonadota</taxon>
        <taxon>Gammaproteobacteria</taxon>
        <taxon>Enterobacterales</taxon>
        <taxon>Enterobacteriaceae</taxon>
        <taxon>Enterobacter</taxon>
        <taxon>Enterobacter cloacae complex</taxon>
    </lineage>
</organism>
<sequence>MNVNGAPDMSIMDNKKVDLVFIIDSSLSMKDEAEALCAKLESAIEEARKACPSDLRTDFLGIEGVFAGTKFNKTVRQYLTSEAGANPSALKGREYVKEGNPAQEDVAPAAEDVIRHYNWRDGAEKNVFVLGDESLKGGEMTLDAGRIKACDDAIATALEYGVKIHSYLGTPHVSLPYPTPDDEKAMVREYKRLALRTGGEHYIYTSGIADFASLLKSTICASKATHHDSVANKKEEADALEGKTPAKTPGNGSDLCAQAPEIVRAVNTLADVLKNLIDACASDCRCKENTPPCPCQEHHNKPVTPSSPPAAPDTPPVSPEPPAKPFLDESKFTNNHLNHWQFGPATPEHEFYSEGGATMIRFPTTNVKGRTHNGVLLYKHYSELQPGKRYRFSLQARRDNDYKVIPELSLRVAGQDITSVTALSVKGEWVTLSGEFTAAQGDNVLEIFSHKASGDGNDFSITGITVKSVD</sequence>
<keyword evidence="1" id="KW-0378">Hydrolase</keyword>
<evidence type="ECO:0000259" key="3">
    <source>
        <dbReference type="Pfam" id="PF02018"/>
    </source>
</evidence>
<protein>
    <recommendedName>
        <fullName evidence="3">CBM-cenC domain-containing protein</fullName>
    </recommendedName>
</protein>
<dbReference type="HOGENOM" id="CLU_591522_0_0_6"/>
<name>G8LP41_9ENTR</name>
<evidence type="ECO:0000313" key="4">
    <source>
        <dbReference type="EMBL" id="AEW72301.1"/>
    </source>
</evidence>
<reference evidence="4 5" key="1">
    <citation type="journal article" date="2011" name="Stand. Genomic Sci.">
        <title>Complete genome of the onion pathogen Enterobacter cloacae EcWSU1.</title>
        <authorList>
            <person name="Humann J.L."/>
            <person name="Wildung M."/>
            <person name="Cheng C.H."/>
            <person name="Lee T."/>
            <person name="Stewart J.E."/>
            <person name="Drew J.C."/>
            <person name="Triplett E.W."/>
            <person name="Main D."/>
            <person name="Schroeder B.K."/>
        </authorList>
    </citation>
    <scope>NUCLEOTIDE SEQUENCE [LARGE SCALE GENOMIC DNA]</scope>
    <source>
        <strain evidence="4 5">EcWSU1</strain>
    </source>
</reference>
<dbReference type="SUPFAM" id="SSF49785">
    <property type="entry name" value="Galactose-binding domain-like"/>
    <property type="match status" value="1"/>
</dbReference>
<proteinExistence type="predicted"/>
<dbReference type="GO" id="GO:0016798">
    <property type="term" value="F:hydrolase activity, acting on glycosyl bonds"/>
    <property type="evidence" value="ECO:0007669"/>
    <property type="project" value="InterPro"/>
</dbReference>
<dbReference type="EMBL" id="CP002886">
    <property type="protein sequence ID" value="AEW72301.1"/>
    <property type="molecule type" value="Genomic_DNA"/>
</dbReference>
<evidence type="ECO:0000313" key="5">
    <source>
        <dbReference type="Proteomes" id="UP000007838"/>
    </source>
</evidence>
<dbReference type="InterPro" id="IPR036465">
    <property type="entry name" value="vWFA_dom_sf"/>
</dbReference>
<dbReference type="Gene3D" id="2.60.120.260">
    <property type="entry name" value="Galactose-binding domain-like"/>
    <property type="match status" value="1"/>
</dbReference>
<evidence type="ECO:0000256" key="2">
    <source>
        <dbReference type="SAM" id="MobiDB-lite"/>
    </source>
</evidence>
<dbReference type="eggNOG" id="COG2304">
    <property type="taxonomic scope" value="Bacteria"/>
</dbReference>
<dbReference type="SUPFAM" id="SSF53300">
    <property type="entry name" value="vWA-like"/>
    <property type="match status" value="1"/>
</dbReference>
<dbReference type="KEGG" id="eec:EcWSU1_00861"/>
<dbReference type="Proteomes" id="UP000007838">
    <property type="component" value="Chromosome"/>
</dbReference>
<dbReference type="Pfam" id="PF02018">
    <property type="entry name" value="CBM_4_9"/>
    <property type="match status" value="1"/>
</dbReference>
<feature type="region of interest" description="Disordered" evidence="2">
    <location>
        <begin position="294"/>
        <end position="325"/>
    </location>
</feature>